<keyword evidence="4" id="KW-0009">Actin-binding</keyword>
<comment type="subcellular location">
    <subcellularLocation>
        <location evidence="1">Nucleus matrix</location>
    </subcellularLocation>
</comment>
<dbReference type="SUPFAM" id="SSF55753">
    <property type="entry name" value="Actin depolymerizing proteins"/>
    <property type="match status" value="1"/>
</dbReference>
<dbReference type="OrthoDB" id="10249245at2759"/>
<sequence>MSGNKPEGQRLKFIIFKVSDDQKTIEIEEASTDPNYETFRNKLAEVKEANGKPAPRYAVYDVEYEHEGKRNKIVFISWVPSGCNIRSSMIYASSREGFKTALNVSNSIQADDKDEIEWKNIVSEASGGKVKA</sequence>
<dbReference type="GO" id="GO:0016363">
    <property type="term" value="C:nuclear matrix"/>
    <property type="evidence" value="ECO:0007669"/>
    <property type="project" value="UniProtKB-SubCell"/>
</dbReference>
<dbReference type="RefSeq" id="XP_040690777.1">
    <property type="nucleotide sequence ID" value="XM_040832865.1"/>
</dbReference>
<dbReference type="CDD" id="cd11286">
    <property type="entry name" value="ADF_cofilin_like"/>
    <property type="match status" value="1"/>
</dbReference>
<dbReference type="GO" id="GO:0030042">
    <property type="term" value="P:actin filament depolymerization"/>
    <property type="evidence" value="ECO:0007669"/>
    <property type="project" value="InterPro"/>
</dbReference>
<dbReference type="GO" id="GO:0015629">
    <property type="term" value="C:actin cytoskeleton"/>
    <property type="evidence" value="ECO:0007669"/>
    <property type="project" value="InterPro"/>
</dbReference>
<evidence type="ECO:0000256" key="3">
    <source>
        <dbReference type="ARBA" id="ARBA00015630"/>
    </source>
</evidence>
<dbReference type="InterPro" id="IPR017904">
    <property type="entry name" value="ADF/Cofilin"/>
</dbReference>
<evidence type="ECO:0000256" key="4">
    <source>
        <dbReference type="ARBA" id="ARBA00023203"/>
    </source>
</evidence>
<dbReference type="GO" id="GO:0003779">
    <property type="term" value="F:actin binding"/>
    <property type="evidence" value="ECO:0007669"/>
    <property type="project" value="UniProtKB-KW"/>
</dbReference>
<dbReference type="Pfam" id="PF00241">
    <property type="entry name" value="Cofilin_ADF"/>
    <property type="match status" value="1"/>
</dbReference>
<evidence type="ECO:0000256" key="2">
    <source>
        <dbReference type="ARBA" id="ARBA00006844"/>
    </source>
</evidence>
<dbReference type="STRING" id="1073089.A0A1L9RQ94"/>
<dbReference type="VEuPathDB" id="FungiDB:ASPWEDRAFT_26516"/>
<feature type="domain" description="ADF-H" evidence="6">
    <location>
        <begin position="1"/>
        <end position="126"/>
    </location>
</feature>
<evidence type="ECO:0000256" key="5">
    <source>
        <dbReference type="ARBA" id="ARBA00032427"/>
    </source>
</evidence>
<organism evidence="7 8">
    <name type="scientific">Aspergillus wentii DTO 134E9</name>
    <dbReference type="NCBI Taxonomy" id="1073089"/>
    <lineage>
        <taxon>Eukaryota</taxon>
        <taxon>Fungi</taxon>
        <taxon>Dikarya</taxon>
        <taxon>Ascomycota</taxon>
        <taxon>Pezizomycotina</taxon>
        <taxon>Eurotiomycetes</taxon>
        <taxon>Eurotiomycetidae</taxon>
        <taxon>Eurotiales</taxon>
        <taxon>Aspergillaceae</taxon>
        <taxon>Aspergillus</taxon>
        <taxon>Aspergillus subgen. Cremei</taxon>
    </lineage>
</organism>
<dbReference type="SMART" id="SM00102">
    <property type="entry name" value="ADF"/>
    <property type="match status" value="1"/>
</dbReference>
<dbReference type="InterPro" id="IPR029006">
    <property type="entry name" value="ADF-H/Gelsolin-like_dom_sf"/>
</dbReference>
<dbReference type="InterPro" id="IPR002108">
    <property type="entry name" value="ADF-H"/>
</dbReference>
<keyword evidence="8" id="KW-1185">Reference proteome</keyword>
<evidence type="ECO:0000259" key="6">
    <source>
        <dbReference type="PROSITE" id="PS51263"/>
    </source>
</evidence>
<dbReference type="PANTHER" id="PTHR11913">
    <property type="entry name" value="COFILIN-RELATED"/>
    <property type="match status" value="1"/>
</dbReference>
<evidence type="ECO:0000313" key="7">
    <source>
        <dbReference type="EMBL" id="OJJ37101.1"/>
    </source>
</evidence>
<reference evidence="8" key="1">
    <citation type="journal article" date="2017" name="Genome Biol.">
        <title>Comparative genomics reveals high biological diversity and specific adaptations in the industrially and medically important fungal genus Aspergillus.</title>
        <authorList>
            <person name="de Vries R.P."/>
            <person name="Riley R."/>
            <person name="Wiebenga A."/>
            <person name="Aguilar-Osorio G."/>
            <person name="Amillis S."/>
            <person name="Uchima C.A."/>
            <person name="Anderluh G."/>
            <person name="Asadollahi M."/>
            <person name="Askin M."/>
            <person name="Barry K."/>
            <person name="Battaglia E."/>
            <person name="Bayram O."/>
            <person name="Benocci T."/>
            <person name="Braus-Stromeyer S.A."/>
            <person name="Caldana C."/>
            <person name="Canovas D."/>
            <person name="Cerqueira G.C."/>
            <person name="Chen F."/>
            <person name="Chen W."/>
            <person name="Choi C."/>
            <person name="Clum A."/>
            <person name="Dos Santos R.A."/>
            <person name="Damasio A.R."/>
            <person name="Diallinas G."/>
            <person name="Emri T."/>
            <person name="Fekete E."/>
            <person name="Flipphi M."/>
            <person name="Freyberg S."/>
            <person name="Gallo A."/>
            <person name="Gournas C."/>
            <person name="Habgood R."/>
            <person name="Hainaut M."/>
            <person name="Harispe M.L."/>
            <person name="Henrissat B."/>
            <person name="Hilden K.S."/>
            <person name="Hope R."/>
            <person name="Hossain A."/>
            <person name="Karabika E."/>
            <person name="Karaffa L."/>
            <person name="Karanyi Z."/>
            <person name="Krasevec N."/>
            <person name="Kuo A."/>
            <person name="Kusch H."/>
            <person name="LaButti K."/>
            <person name="Lagendijk E.L."/>
            <person name="Lapidus A."/>
            <person name="Levasseur A."/>
            <person name="Lindquist E."/>
            <person name="Lipzen A."/>
            <person name="Logrieco A.F."/>
            <person name="MacCabe A."/>
            <person name="Maekelae M.R."/>
            <person name="Malavazi I."/>
            <person name="Melin P."/>
            <person name="Meyer V."/>
            <person name="Mielnichuk N."/>
            <person name="Miskei M."/>
            <person name="Molnar A.P."/>
            <person name="Mule G."/>
            <person name="Ngan C.Y."/>
            <person name="Orejas M."/>
            <person name="Orosz E."/>
            <person name="Ouedraogo J.P."/>
            <person name="Overkamp K.M."/>
            <person name="Park H.-S."/>
            <person name="Perrone G."/>
            <person name="Piumi F."/>
            <person name="Punt P.J."/>
            <person name="Ram A.F."/>
            <person name="Ramon A."/>
            <person name="Rauscher S."/>
            <person name="Record E."/>
            <person name="Riano-Pachon D.M."/>
            <person name="Robert V."/>
            <person name="Roehrig J."/>
            <person name="Ruller R."/>
            <person name="Salamov A."/>
            <person name="Salih N.S."/>
            <person name="Samson R.A."/>
            <person name="Sandor E."/>
            <person name="Sanguinetti M."/>
            <person name="Schuetze T."/>
            <person name="Sepcic K."/>
            <person name="Shelest E."/>
            <person name="Sherlock G."/>
            <person name="Sophianopoulou V."/>
            <person name="Squina F.M."/>
            <person name="Sun H."/>
            <person name="Susca A."/>
            <person name="Todd R.B."/>
            <person name="Tsang A."/>
            <person name="Unkles S.E."/>
            <person name="van de Wiele N."/>
            <person name="van Rossen-Uffink D."/>
            <person name="Oliveira J.V."/>
            <person name="Vesth T.C."/>
            <person name="Visser J."/>
            <person name="Yu J.-H."/>
            <person name="Zhou M."/>
            <person name="Andersen M.R."/>
            <person name="Archer D.B."/>
            <person name="Baker S.E."/>
            <person name="Benoit I."/>
            <person name="Brakhage A.A."/>
            <person name="Braus G.H."/>
            <person name="Fischer R."/>
            <person name="Frisvad J.C."/>
            <person name="Goldman G.H."/>
            <person name="Houbraken J."/>
            <person name="Oakley B."/>
            <person name="Pocsi I."/>
            <person name="Scazzocchio C."/>
            <person name="Seiboth B."/>
            <person name="vanKuyk P.A."/>
            <person name="Wortman J."/>
            <person name="Dyer P.S."/>
            <person name="Grigoriev I.V."/>
        </authorList>
    </citation>
    <scope>NUCLEOTIDE SEQUENCE [LARGE SCALE GENOMIC DNA]</scope>
    <source>
        <strain evidence="8">DTO 134E9</strain>
    </source>
</reference>
<name>A0A1L9RQ94_ASPWE</name>
<accession>A0A1L9RQ94</accession>
<gene>
    <name evidence="7" type="ORF">ASPWEDRAFT_26516</name>
</gene>
<evidence type="ECO:0000313" key="8">
    <source>
        <dbReference type="Proteomes" id="UP000184383"/>
    </source>
</evidence>
<dbReference type="PROSITE" id="PS51263">
    <property type="entry name" value="ADF_H"/>
    <property type="match status" value="1"/>
</dbReference>
<dbReference type="EMBL" id="KV878211">
    <property type="protein sequence ID" value="OJJ37101.1"/>
    <property type="molecule type" value="Genomic_DNA"/>
</dbReference>
<evidence type="ECO:0000256" key="1">
    <source>
        <dbReference type="ARBA" id="ARBA00004109"/>
    </source>
</evidence>
<dbReference type="AlphaFoldDB" id="A0A1L9RQ94"/>
<dbReference type="Gene3D" id="3.40.20.10">
    <property type="entry name" value="Severin"/>
    <property type="match status" value="1"/>
</dbReference>
<protein>
    <recommendedName>
        <fullName evidence="3">Cofilin</fullName>
    </recommendedName>
    <alternativeName>
        <fullName evidence="5">Actin-depolymerizing factor 1</fullName>
    </alternativeName>
</protein>
<dbReference type="GeneID" id="63748713"/>
<comment type="similarity">
    <text evidence="2">Belongs to the actin-binding proteins ADF family.</text>
</comment>
<proteinExistence type="inferred from homology"/>
<dbReference type="Proteomes" id="UP000184383">
    <property type="component" value="Unassembled WGS sequence"/>
</dbReference>